<dbReference type="EMBL" id="JAAVJR010000001">
    <property type="protein sequence ID" value="NJW51647.1"/>
    <property type="molecule type" value="Genomic_DNA"/>
</dbReference>
<dbReference type="InterPro" id="IPR029044">
    <property type="entry name" value="Nucleotide-diphossugar_trans"/>
</dbReference>
<gene>
    <name evidence="1" type="ORF">HC175_01795</name>
</gene>
<comment type="caution">
    <text evidence="1">The sequence shown here is derived from an EMBL/GenBank/DDBJ whole genome shotgun (WGS) entry which is preliminary data.</text>
</comment>
<dbReference type="CDD" id="cd00761">
    <property type="entry name" value="Glyco_tranf_GTA_type"/>
    <property type="match status" value="1"/>
</dbReference>
<keyword evidence="2" id="KW-1185">Reference proteome</keyword>
<evidence type="ECO:0000313" key="1">
    <source>
        <dbReference type="EMBL" id="NJW51647.1"/>
    </source>
</evidence>
<name>A0ABX1CWW2_9FLAO</name>
<protein>
    <submittedName>
        <fullName evidence="1">Glycosyltransferase family 2 protein</fullName>
    </submittedName>
</protein>
<evidence type="ECO:0000313" key="2">
    <source>
        <dbReference type="Proteomes" id="UP000703674"/>
    </source>
</evidence>
<dbReference type="SUPFAM" id="SSF53448">
    <property type="entry name" value="Nucleotide-diphospho-sugar transferases"/>
    <property type="match status" value="1"/>
</dbReference>
<sequence>MGKALKSKIRRFLEFSFGSQPSNFKQIPIIINNFNRVTTLKQLIFDLESRGYYNIEIIDNNSSYPPLLEYYEQCSYKVHRLKKNIGFKALWKSGLWYKFLRGYYCYTDSDLSLNEDCPDDFMEVFYRLLKKYPEVFKVGFSLKINDLPDEYDRKQEVVDWESRFYTQEKEENVFIAPIDTTFALYRPFARRGKRDGSDEILRVGPPYQCQHLPWYVNSAAPSEEELFYINSVRKITHWTKNA</sequence>
<organism evidence="1 2">
    <name type="scientific">Salinimicrobium oceani</name>
    <dbReference type="NCBI Taxonomy" id="2722702"/>
    <lineage>
        <taxon>Bacteria</taxon>
        <taxon>Pseudomonadati</taxon>
        <taxon>Bacteroidota</taxon>
        <taxon>Flavobacteriia</taxon>
        <taxon>Flavobacteriales</taxon>
        <taxon>Flavobacteriaceae</taxon>
        <taxon>Salinimicrobium</taxon>
    </lineage>
</organism>
<accession>A0ABX1CWW2</accession>
<reference evidence="1 2" key="1">
    <citation type="submission" date="2020-03" db="EMBL/GenBank/DDBJ databases">
        <title>Salinimicrobium sp. nov, isolated from SCS.</title>
        <authorList>
            <person name="Cao W.R."/>
        </authorList>
    </citation>
    <scope>NUCLEOTIDE SEQUENCE [LARGE SCALE GENOMIC DNA]</scope>
    <source>
        <strain evidence="2">J15B91</strain>
    </source>
</reference>
<dbReference type="Proteomes" id="UP000703674">
    <property type="component" value="Unassembled WGS sequence"/>
</dbReference>
<proteinExistence type="predicted"/>